<dbReference type="PANTHER" id="PTHR19944">
    <property type="entry name" value="MHC CLASS II-RELATED"/>
    <property type="match status" value="1"/>
</dbReference>
<protein>
    <submittedName>
        <fullName evidence="11">HB2L protein</fullName>
    </submittedName>
</protein>
<organism evidence="11 12">
    <name type="scientific">Malurus elegans</name>
    <name type="common">Red-winged fairywren</name>
    <dbReference type="NCBI Taxonomy" id="720584"/>
    <lineage>
        <taxon>Eukaryota</taxon>
        <taxon>Metazoa</taxon>
        <taxon>Chordata</taxon>
        <taxon>Craniata</taxon>
        <taxon>Vertebrata</taxon>
        <taxon>Euteleostomi</taxon>
        <taxon>Archelosauria</taxon>
        <taxon>Archosauria</taxon>
        <taxon>Dinosauria</taxon>
        <taxon>Saurischia</taxon>
        <taxon>Theropoda</taxon>
        <taxon>Coelurosauria</taxon>
        <taxon>Aves</taxon>
        <taxon>Neognathae</taxon>
        <taxon>Neoaves</taxon>
        <taxon>Telluraves</taxon>
        <taxon>Australaves</taxon>
        <taxon>Passeriformes</taxon>
        <taxon>Meliphagoidea</taxon>
        <taxon>Maluridae</taxon>
        <taxon>Malurus</taxon>
    </lineage>
</organism>
<evidence type="ECO:0000313" key="11">
    <source>
        <dbReference type="EMBL" id="NWV69682.1"/>
    </source>
</evidence>
<evidence type="ECO:0000313" key="12">
    <source>
        <dbReference type="Proteomes" id="UP000564407"/>
    </source>
</evidence>
<dbReference type="SUPFAM" id="SSF54452">
    <property type="entry name" value="MHC antigen-recognition domain"/>
    <property type="match status" value="1"/>
</dbReference>
<dbReference type="SMART" id="SM00921">
    <property type="entry name" value="MHC_II_beta"/>
    <property type="match status" value="1"/>
</dbReference>
<evidence type="ECO:0000259" key="10">
    <source>
        <dbReference type="SMART" id="SM00921"/>
    </source>
</evidence>
<comment type="caution">
    <text evidence="11">The sequence shown here is derived from an EMBL/GenBank/DDBJ whole genome shotgun (WGS) entry which is preliminary data.</text>
</comment>
<keyword evidence="8" id="KW-0325">Glycoprotein</keyword>
<feature type="non-terminal residue" evidence="11">
    <location>
        <position position="1"/>
    </location>
</feature>
<dbReference type="Proteomes" id="UP000564407">
    <property type="component" value="Unassembled WGS sequence"/>
</dbReference>
<dbReference type="InterPro" id="IPR050160">
    <property type="entry name" value="MHC/Immunoglobulin"/>
</dbReference>
<keyword evidence="4" id="KW-1133">Transmembrane helix</keyword>
<dbReference type="GO" id="GO:0002504">
    <property type="term" value="P:antigen processing and presentation of peptide or polysaccharide antigen via MHC class II"/>
    <property type="evidence" value="ECO:0007669"/>
    <property type="project" value="UniProtKB-KW"/>
</dbReference>
<keyword evidence="9" id="KW-0491">MHC II</keyword>
<evidence type="ECO:0000256" key="1">
    <source>
        <dbReference type="ARBA" id="ARBA00004479"/>
    </source>
</evidence>
<dbReference type="InterPro" id="IPR000353">
    <property type="entry name" value="MHC_II_b_N"/>
</dbReference>
<dbReference type="GO" id="GO:0042613">
    <property type="term" value="C:MHC class II protein complex"/>
    <property type="evidence" value="ECO:0007669"/>
    <property type="project" value="UniProtKB-KW"/>
</dbReference>
<comment type="subcellular location">
    <subcellularLocation>
        <location evidence="1">Membrane</location>
        <topology evidence="1">Single-pass type I membrane protein</topology>
    </subcellularLocation>
</comment>
<keyword evidence="5" id="KW-1064">Adaptive immunity</keyword>
<name>A0A7K6H2J1_9PASS</name>
<keyword evidence="7" id="KW-1015">Disulfide bond</keyword>
<proteinExistence type="predicted"/>
<evidence type="ECO:0000256" key="5">
    <source>
        <dbReference type="ARBA" id="ARBA00023130"/>
    </source>
</evidence>
<keyword evidence="6" id="KW-0472">Membrane</keyword>
<dbReference type="Gene3D" id="3.10.320.10">
    <property type="entry name" value="Class II Histocompatibility Antigen, M Beta Chain, Chain B, domain 1"/>
    <property type="match status" value="1"/>
</dbReference>
<keyword evidence="3" id="KW-0391">Immunity</keyword>
<keyword evidence="12" id="KW-1185">Reference proteome</keyword>
<dbReference type="PANTHER" id="PTHR19944:SF99">
    <property type="entry name" value="HLA CLASS II HISTOCOMPATIBILITY ANTIGEN, DRB1 BETA CHAIN"/>
    <property type="match status" value="1"/>
</dbReference>
<accession>A0A7K6H2J1</accession>
<feature type="domain" description="MHC class II beta chain N-terminal" evidence="10">
    <location>
        <begin position="13"/>
        <end position="87"/>
    </location>
</feature>
<dbReference type="InterPro" id="IPR011162">
    <property type="entry name" value="MHC_I/II-like_Ag-recog"/>
</dbReference>
<feature type="non-terminal residue" evidence="11">
    <location>
        <position position="93"/>
    </location>
</feature>
<evidence type="ECO:0000256" key="8">
    <source>
        <dbReference type="ARBA" id="ARBA00023180"/>
    </source>
</evidence>
<dbReference type="InterPro" id="IPR014745">
    <property type="entry name" value="MHC_II_a/b_N"/>
</dbReference>
<dbReference type="Pfam" id="PF00969">
    <property type="entry name" value="MHC_II_beta"/>
    <property type="match status" value="1"/>
</dbReference>
<keyword evidence="2" id="KW-0812">Transmembrane</keyword>
<gene>
    <name evidence="11" type="primary">Hb2l_1</name>
    <name evidence="11" type="ORF">MALELE_R15296</name>
</gene>
<evidence type="ECO:0000256" key="9">
    <source>
        <dbReference type="ARBA" id="ARBA00023182"/>
    </source>
</evidence>
<evidence type="ECO:0000256" key="7">
    <source>
        <dbReference type="ARBA" id="ARBA00023157"/>
    </source>
</evidence>
<evidence type="ECO:0000256" key="6">
    <source>
        <dbReference type="ARBA" id="ARBA00023136"/>
    </source>
</evidence>
<evidence type="ECO:0000256" key="4">
    <source>
        <dbReference type="ARBA" id="ARBA00022989"/>
    </source>
</evidence>
<reference evidence="11 12" key="1">
    <citation type="submission" date="2019-09" db="EMBL/GenBank/DDBJ databases">
        <title>Bird 10,000 Genomes (B10K) Project - Family phase.</title>
        <authorList>
            <person name="Zhang G."/>
        </authorList>
    </citation>
    <scope>NUCLEOTIDE SEQUENCE [LARGE SCALE GENOMIC DNA]</scope>
    <source>
        <strain evidence="11">B10K-DU-029-44</strain>
        <tissue evidence="11">Heart</tissue>
    </source>
</reference>
<dbReference type="AlphaFoldDB" id="A0A7K6H2J1"/>
<evidence type="ECO:0000256" key="2">
    <source>
        <dbReference type="ARBA" id="ARBA00022692"/>
    </source>
</evidence>
<dbReference type="GO" id="GO:0002250">
    <property type="term" value="P:adaptive immune response"/>
    <property type="evidence" value="ECO:0007669"/>
    <property type="project" value="UniProtKB-KW"/>
</dbReference>
<evidence type="ECO:0000256" key="3">
    <source>
        <dbReference type="ARBA" id="ARBA00022859"/>
    </source>
</evidence>
<dbReference type="EMBL" id="VZRP01018552">
    <property type="protein sequence ID" value="NWV69682.1"/>
    <property type="molecule type" value="Genomic_DNA"/>
</dbReference>
<sequence length="93" mass="10947">PAHAGVFQLIAKAKCHFTNGTKKVRFVVRYIYNREQLMHFDSDVGLYVGDTPYGEKVARYYNSKPERLEYNRGIVDTYCRRNYEVFAPFSVDR</sequence>
<dbReference type="FunFam" id="3.10.320.10:FF:000001">
    <property type="entry name" value="HLA class II histocompatibility antigen, DRB1-1 beta chain"/>
    <property type="match status" value="1"/>
</dbReference>